<dbReference type="Proteomes" id="UP000183447">
    <property type="component" value="Unassembled WGS sequence"/>
</dbReference>
<feature type="transmembrane region" description="Helical" evidence="1">
    <location>
        <begin position="124"/>
        <end position="143"/>
    </location>
</feature>
<protein>
    <submittedName>
        <fullName evidence="2">ABC-type nickel/cobalt efflux system, permease component RcnA</fullName>
    </submittedName>
</protein>
<keyword evidence="1" id="KW-1133">Transmembrane helix</keyword>
<evidence type="ECO:0000313" key="3">
    <source>
        <dbReference type="Proteomes" id="UP000183447"/>
    </source>
</evidence>
<dbReference type="GO" id="GO:0032025">
    <property type="term" value="P:response to cobalt ion"/>
    <property type="evidence" value="ECO:0007669"/>
    <property type="project" value="TreeGrafter"/>
</dbReference>
<proteinExistence type="predicted"/>
<dbReference type="GO" id="GO:0015099">
    <property type="term" value="F:nickel cation transmembrane transporter activity"/>
    <property type="evidence" value="ECO:0007669"/>
    <property type="project" value="TreeGrafter"/>
</dbReference>
<evidence type="ECO:0000313" key="2">
    <source>
        <dbReference type="EMBL" id="SFZ84442.1"/>
    </source>
</evidence>
<dbReference type="EMBL" id="FPKU01000002">
    <property type="protein sequence ID" value="SFZ84442.1"/>
    <property type="molecule type" value="Genomic_DNA"/>
</dbReference>
<keyword evidence="3" id="KW-1185">Reference proteome</keyword>
<feature type="transmembrane region" description="Helical" evidence="1">
    <location>
        <begin position="93"/>
        <end position="112"/>
    </location>
</feature>
<dbReference type="GO" id="GO:0006824">
    <property type="term" value="P:cobalt ion transport"/>
    <property type="evidence" value="ECO:0007669"/>
    <property type="project" value="UniProtKB-KW"/>
</dbReference>
<accession>A0A1K2HXK0</accession>
<organism evidence="2 3">
    <name type="scientific">Devosia enhydra</name>
    <dbReference type="NCBI Taxonomy" id="665118"/>
    <lineage>
        <taxon>Bacteria</taxon>
        <taxon>Pseudomonadati</taxon>
        <taxon>Pseudomonadota</taxon>
        <taxon>Alphaproteobacteria</taxon>
        <taxon>Hyphomicrobiales</taxon>
        <taxon>Devosiaceae</taxon>
        <taxon>Devosia</taxon>
    </lineage>
</organism>
<gene>
    <name evidence="2" type="ORF">SAMN02983003_2012</name>
</gene>
<dbReference type="PANTHER" id="PTHR40659:SF1">
    <property type="entry name" value="NICKEL_COBALT EFFLUX SYSTEM RCNA"/>
    <property type="match status" value="1"/>
</dbReference>
<name>A0A1K2HXK0_9HYPH</name>
<feature type="transmembrane region" description="Helical" evidence="1">
    <location>
        <begin position="227"/>
        <end position="249"/>
    </location>
</feature>
<feature type="transmembrane region" description="Helical" evidence="1">
    <location>
        <begin position="40"/>
        <end position="59"/>
    </location>
</feature>
<dbReference type="PANTHER" id="PTHR40659">
    <property type="entry name" value="NICKEL/COBALT EFFLUX SYSTEM RCNA"/>
    <property type="match status" value="1"/>
</dbReference>
<evidence type="ECO:0000256" key="1">
    <source>
        <dbReference type="SAM" id="Phobius"/>
    </source>
</evidence>
<dbReference type="GO" id="GO:0005886">
    <property type="term" value="C:plasma membrane"/>
    <property type="evidence" value="ECO:0007669"/>
    <property type="project" value="UniProtKB-SubCell"/>
</dbReference>
<dbReference type="GO" id="GO:0010045">
    <property type="term" value="P:response to nickel cation"/>
    <property type="evidence" value="ECO:0007669"/>
    <property type="project" value="TreeGrafter"/>
</dbReference>
<feature type="transmembrane region" description="Helical" evidence="1">
    <location>
        <begin position="155"/>
        <end position="178"/>
    </location>
</feature>
<dbReference type="STRING" id="665118.SAMN02983003_2012"/>
<dbReference type="AlphaFoldDB" id="A0A1K2HXK0"/>
<reference evidence="2 3" key="1">
    <citation type="submission" date="2016-11" db="EMBL/GenBank/DDBJ databases">
        <authorList>
            <person name="Jaros S."/>
            <person name="Januszkiewicz K."/>
            <person name="Wedrychowicz H."/>
        </authorList>
    </citation>
    <scope>NUCLEOTIDE SEQUENCE [LARGE SCALE GENOMIC DNA]</scope>
    <source>
        <strain evidence="2 3">ATCC 23634</strain>
    </source>
</reference>
<keyword evidence="1" id="KW-0472">Membrane</keyword>
<sequence length="252" mass="25671">MMANLDAFFFAVWAWLVSVQREIYGDIATMLRAFAATGDWSLLVAFVPWGVAFGAAHALTPGHSKMVLAMFVAGSGAGFASGLRTAGILASTHILMSVLIVLLGLPLASMALGEVGRAVFLETLSRSLLGLVGLWLLISALRSGNGDGHGHGRGVAFGVTAGLIPCPLTLLVMTFAVAHGVPEAGVAFAAMMLIGVGLVLAAVAGGAVLTRTGLGTIMGRLLPGLTLISRVALGLTGIALVVVAVLALLEKF</sequence>
<keyword evidence="1" id="KW-0812">Transmembrane</keyword>
<feature type="transmembrane region" description="Helical" evidence="1">
    <location>
        <begin position="185"/>
        <end position="207"/>
    </location>
</feature>
<dbReference type="OrthoDB" id="8266312at2"/>
<dbReference type="GO" id="GO:0046583">
    <property type="term" value="F:monoatomic cation efflux transmembrane transporter activity"/>
    <property type="evidence" value="ECO:0007669"/>
    <property type="project" value="TreeGrafter"/>
</dbReference>
<dbReference type="InterPro" id="IPR051224">
    <property type="entry name" value="NiCoT_RcnA"/>
</dbReference>
<dbReference type="RefSeq" id="WP_143145750.1">
    <property type="nucleotide sequence ID" value="NZ_FPKU01000002.1"/>
</dbReference>
<feature type="transmembrane region" description="Helical" evidence="1">
    <location>
        <begin position="66"/>
        <end position="87"/>
    </location>
</feature>